<keyword evidence="2" id="KW-1185">Reference proteome</keyword>
<reference evidence="3" key="1">
    <citation type="submission" date="2025-08" db="UniProtKB">
        <authorList>
            <consortium name="RefSeq"/>
        </authorList>
    </citation>
    <scope>IDENTIFICATION</scope>
    <source>
        <tissue evidence="3">Gonads</tissue>
    </source>
</reference>
<feature type="transmembrane region" description="Helical" evidence="1">
    <location>
        <begin position="119"/>
        <end position="140"/>
    </location>
</feature>
<feature type="transmembrane region" description="Helical" evidence="1">
    <location>
        <begin position="12"/>
        <end position="39"/>
    </location>
</feature>
<sequence length="385" mass="43369">MAFIEKCFCCSLPIACGFFAAYLLIAYLIAFAFELIWIILEAANVLPTAAVLLAIGYFVMSLFAALLLHGLATKNMFCLIGWMFAVTILTFPEAGLVIYMSVDYWGTGHIYGMTELSCWLIRIVINVVQIILIQSLYTLWKEEDIVTKRLRDMTSTGSVIGDVPPSINSQYYQNNGYDGSLDQLNMTDSMKRYGSMPHLWNGPYPNNIPMMSLQIPYDGYQFSTTSEFNASVFVPSIDTVDFIGEKKAQSLMDLRLLDQQQPASMTYAQQWLSGSIDHHTATFNNNQNSHQHAMSEINYSTLPAKMSRCQSVDALNTANKNSHIIRNRSGFYAQPVQNYGVPIYYGPLDGPDFLIYKKQMEKLTSRNSLSNNSADDVQKYRDVAL</sequence>
<keyword evidence="1" id="KW-0472">Membrane</keyword>
<feature type="transmembrane region" description="Helical" evidence="1">
    <location>
        <begin position="79"/>
        <end position="99"/>
    </location>
</feature>
<keyword evidence="1" id="KW-1133">Transmembrane helix</keyword>
<evidence type="ECO:0000313" key="2">
    <source>
        <dbReference type="Proteomes" id="UP000504635"/>
    </source>
</evidence>
<dbReference type="RefSeq" id="XP_030765237.1">
    <property type="nucleotide sequence ID" value="XM_030909377.1"/>
</dbReference>
<name>A0A6J2YPG5_SITOR</name>
<keyword evidence="1" id="KW-0812">Transmembrane</keyword>
<protein>
    <submittedName>
        <fullName evidence="3">Uncharacterized protein LOC115889397</fullName>
    </submittedName>
</protein>
<gene>
    <name evidence="3" type="primary">LOC115889397</name>
</gene>
<organism evidence="2 3">
    <name type="scientific">Sitophilus oryzae</name>
    <name type="common">Rice weevil</name>
    <name type="synonym">Curculio oryzae</name>
    <dbReference type="NCBI Taxonomy" id="7048"/>
    <lineage>
        <taxon>Eukaryota</taxon>
        <taxon>Metazoa</taxon>
        <taxon>Ecdysozoa</taxon>
        <taxon>Arthropoda</taxon>
        <taxon>Hexapoda</taxon>
        <taxon>Insecta</taxon>
        <taxon>Pterygota</taxon>
        <taxon>Neoptera</taxon>
        <taxon>Endopterygota</taxon>
        <taxon>Coleoptera</taxon>
        <taxon>Polyphaga</taxon>
        <taxon>Cucujiformia</taxon>
        <taxon>Curculionidae</taxon>
        <taxon>Dryophthorinae</taxon>
        <taxon>Sitophilus</taxon>
    </lineage>
</organism>
<dbReference type="Proteomes" id="UP000504635">
    <property type="component" value="Unplaced"/>
</dbReference>
<dbReference type="CTD" id="37332"/>
<dbReference type="InParanoid" id="A0A6J2YPG5"/>
<evidence type="ECO:0000313" key="3">
    <source>
        <dbReference type="RefSeq" id="XP_030765237.1"/>
    </source>
</evidence>
<dbReference type="GeneID" id="115889397"/>
<dbReference type="FunCoup" id="A0A6J2YPG5">
    <property type="interactions" value="1"/>
</dbReference>
<dbReference type="AlphaFoldDB" id="A0A6J2YPG5"/>
<dbReference type="KEGG" id="soy:115889397"/>
<evidence type="ECO:0000256" key="1">
    <source>
        <dbReference type="SAM" id="Phobius"/>
    </source>
</evidence>
<feature type="transmembrane region" description="Helical" evidence="1">
    <location>
        <begin position="45"/>
        <end position="67"/>
    </location>
</feature>
<proteinExistence type="predicted"/>
<dbReference type="OrthoDB" id="6339047at2759"/>
<accession>A0A6J2YPG5</accession>